<dbReference type="AlphaFoldDB" id="A0AAJ0HWV3"/>
<proteinExistence type="predicted"/>
<protein>
    <submittedName>
        <fullName evidence="1">Uncharacterized protein</fullName>
    </submittedName>
</protein>
<comment type="caution">
    <text evidence="1">The sequence shown here is derived from an EMBL/GenBank/DDBJ whole genome shotgun (WGS) entry which is preliminary data.</text>
</comment>
<sequence length="211" mass="24169">MADSLDDIDFFTQPPFANPQLRTQAINRFHTVVDHFQACEPTQFTNDNYNRPALIRYTWEYASSESQDRFLWAFFHWLRLGMADGDDMTLDDDLRSRLYAFAEDLMNNFFIPRKCHLLSPVPCLLLTTQYEPLGISPHLNSALSLKKRSGAIWEHHNSYPHCAVPVLFATVTAVSSHVPLITRKYATGKAGKIQLEMMGSKSFLETMMGMN</sequence>
<accession>A0AAJ0HWV3</accession>
<organism evidence="1 2">
    <name type="scientific">Lasiosphaeria hispida</name>
    <dbReference type="NCBI Taxonomy" id="260671"/>
    <lineage>
        <taxon>Eukaryota</taxon>
        <taxon>Fungi</taxon>
        <taxon>Dikarya</taxon>
        <taxon>Ascomycota</taxon>
        <taxon>Pezizomycotina</taxon>
        <taxon>Sordariomycetes</taxon>
        <taxon>Sordariomycetidae</taxon>
        <taxon>Sordariales</taxon>
        <taxon>Lasiosphaeriaceae</taxon>
        <taxon>Lasiosphaeria</taxon>
    </lineage>
</organism>
<name>A0AAJ0HWV3_9PEZI</name>
<keyword evidence="2" id="KW-1185">Reference proteome</keyword>
<dbReference type="Proteomes" id="UP001275084">
    <property type="component" value="Unassembled WGS sequence"/>
</dbReference>
<evidence type="ECO:0000313" key="2">
    <source>
        <dbReference type="Proteomes" id="UP001275084"/>
    </source>
</evidence>
<gene>
    <name evidence="1" type="ORF">B0T25DRAFT_444933</name>
</gene>
<evidence type="ECO:0000313" key="1">
    <source>
        <dbReference type="EMBL" id="KAK3364049.1"/>
    </source>
</evidence>
<reference evidence="1" key="1">
    <citation type="journal article" date="2023" name="Mol. Phylogenet. Evol.">
        <title>Genome-scale phylogeny and comparative genomics of the fungal order Sordariales.</title>
        <authorList>
            <person name="Hensen N."/>
            <person name="Bonometti L."/>
            <person name="Westerberg I."/>
            <person name="Brannstrom I.O."/>
            <person name="Guillou S."/>
            <person name="Cros-Aarteil S."/>
            <person name="Calhoun S."/>
            <person name="Haridas S."/>
            <person name="Kuo A."/>
            <person name="Mondo S."/>
            <person name="Pangilinan J."/>
            <person name="Riley R."/>
            <person name="LaButti K."/>
            <person name="Andreopoulos B."/>
            <person name="Lipzen A."/>
            <person name="Chen C."/>
            <person name="Yan M."/>
            <person name="Daum C."/>
            <person name="Ng V."/>
            <person name="Clum A."/>
            <person name="Steindorff A."/>
            <person name="Ohm R.A."/>
            <person name="Martin F."/>
            <person name="Silar P."/>
            <person name="Natvig D.O."/>
            <person name="Lalanne C."/>
            <person name="Gautier V."/>
            <person name="Ament-Velasquez S.L."/>
            <person name="Kruys A."/>
            <person name="Hutchinson M.I."/>
            <person name="Powell A.J."/>
            <person name="Barry K."/>
            <person name="Miller A.N."/>
            <person name="Grigoriev I.V."/>
            <person name="Debuchy R."/>
            <person name="Gladieux P."/>
            <person name="Hiltunen Thoren M."/>
            <person name="Johannesson H."/>
        </authorList>
    </citation>
    <scope>NUCLEOTIDE SEQUENCE</scope>
    <source>
        <strain evidence="1">CBS 955.72</strain>
    </source>
</reference>
<dbReference type="EMBL" id="JAUIQD010000001">
    <property type="protein sequence ID" value="KAK3364049.1"/>
    <property type="molecule type" value="Genomic_DNA"/>
</dbReference>
<reference evidence="1" key="2">
    <citation type="submission" date="2023-06" db="EMBL/GenBank/DDBJ databases">
        <authorList>
            <consortium name="Lawrence Berkeley National Laboratory"/>
            <person name="Haridas S."/>
            <person name="Hensen N."/>
            <person name="Bonometti L."/>
            <person name="Westerberg I."/>
            <person name="Brannstrom I.O."/>
            <person name="Guillou S."/>
            <person name="Cros-Aarteil S."/>
            <person name="Calhoun S."/>
            <person name="Kuo A."/>
            <person name="Mondo S."/>
            <person name="Pangilinan J."/>
            <person name="Riley R."/>
            <person name="Labutti K."/>
            <person name="Andreopoulos B."/>
            <person name="Lipzen A."/>
            <person name="Chen C."/>
            <person name="Yanf M."/>
            <person name="Daum C."/>
            <person name="Ng V."/>
            <person name="Clum A."/>
            <person name="Steindorff A."/>
            <person name="Ohm R."/>
            <person name="Martin F."/>
            <person name="Silar P."/>
            <person name="Natvig D."/>
            <person name="Lalanne C."/>
            <person name="Gautier V."/>
            <person name="Ament-Velasquez S.L."/>
            <person name="Kruys A."/>
            <person name="Hutchinson M.I."/>
            <person name="Powell A.J."/>
            <person name="Barry K."/>
            <person name="Miller A.N."/>
            <person name="Grigoriev I.V."/>
            <person name="Debuchy R."/>
            <person name="Gladieux P."/>
            <person name="Thoren M.H."/>
            <person name="Johannesson H."/>
        </authorList>
    </citation>
    <scope>NUCLEOTIDE SEQUENCE</scope>
    <source>
        <strain evidence="1">CBS 955.72</strain>
    </source>
</reference>